<organism evidence="6 7">
    <name type="scientific">Paraburkholderia strydomiana</name>
    <dbReference type="NCBI Taxonomy" id="1245417"/>
    <lineage>
        <taxon>Bacteria</taxon>
        <taxon>Pseudomonadati</taxon>
        <taxon>Pseudomonadota</taxon>
        <taxon>Betaproteobacteria</taxon>
        <taxon>Burkholderiales</taxon>
        <taxon>Burkholderiaceae</taxon>
        <taxon>Paraburkholderia</taxon>
    </lineage>
</organism>
<name>A0ABW9ECC8_9BURK</name>
<keyword evidence="3" id="KW-1005">Bacterial flagellum biogenesis</keyword>
<keyword evidence="6" id="KW-0969">Cilium</keyword>
<comment type="caution">
    <text evidence="6">The sequence shown here is derived from an EMBL/GenBank/DDBJ whole genome shotgun (WGS) entry which is preliminary data.</text>
</comment>
<gene>
    <name evidence="6" type="ORF">PQQ73_09145</name>
</gene>
<evidence type="ECO:0000256" key="4">
    <source>
        <dbReference type="ARBA" id="ARBA00023186"/>
    </source>
</evidence>
<keyword evidence="2" id="KW-0963">Cytoplasm</keyword>
<sequence>MEQATQVEKILALTREIEHAAALADWPEAARLAEIRSPLIMSLDAQQVQGSLDTFRSIVERNAVIFADAQSTQAELQTEFNNAIRRVNAVGEYHKTALMSAR</sequence>
<evidence type="ECO:0000313" key="7">
    <source>
        <dbReference type="Proteomes" id="UP001629392"/>
    </source>
</evidence>
<keyword evidence="4" id="KW-0143">Chaperone</keyword>
<proteinExistence type="predicted"/>
<protein>
    <recommendedName>
        <fullName evidence="5">Flagellar protein FliT</fullName>
    </recommendedName>
</protein>
<keyword evidence="6" id="KW-0966">Cell projection</keyword>
<evidence type="ECO:0000256" key="3">
    <source>
        <dbReference type="ARBA" id="ARBA00022795"/>
    </source>
</evidence>
<dbReference type="Proteomes" id="UP001629392">
    <property type="component" value="Unassembled WGS sequence"/>
</dbReference>
<dbReference type="Pfam" id="PF05400">
    <property type="entry name" value="FliT"/>
    <property type="match status" value="1"/>
</dbReference>
<keyword evidence="6" id="KW-0282">Flagellum</keyword>
<evidence type="ECO:0000313" key="6">
    <source>
        <dbReference type="EMBL" id="MFM0716492.1"/>
    </source>
</evidence>
<accession>A0ABW9ECC8</accession>
<comment type="subcellular location">
    <subcellularLocation>
        <location evidence="1">Cytoplasm</location>
        <location evidence="1">Cytosol</location>
    </subcellularLocation>
</comment>
<evidence type="ECO:0000256" key="5">
    <source>
        <dbReference type="ARBA" id="ARBA00093797"/>
    </source>
</evidence>
<dbReference type="InterPro" id="IPR008622">
    <property type="entry name" value="FliT"/>
</dbReference>
<keyword evidence="7" id="KW-1185">Reference proteome</keyword>
<evidence type="ECO:0000256" key="1">
    <source>
        <dbReference type="ARBA" id="ARBA00004514"/>
    </source>
</evidence>
<dbReference type="RefSeq" id="WP_408152766.1">
    <property type="nucleotide sequence ID" value="NZ_JAQQCL010000005.1"/>
</dbReference>
<evidence type="ECO:0000256" key="2">
    <source>
        <dbReference type="ARBA" id="ARBA00022490"/>
    </source>
</evidence>
<reference evidence="6 7" key="1">
    <citation type="journal article" date="2024" name="Chem. Sci.">
        <title>Discovery of megapolipeptins by genome mining of a Burkholderiales bacteria collection.</title>
        <authorList>
            <person name="Paulo B.S."/>
            <person name="Recchia M.J.J."/>
            <person name="Lee S."/>
            <person name="Fergusson C.H."/>
            <person name="Romanowski S.B."/>
            <person name="Hernandez A."/>
            <person name="Krull N."/>
            <person name="Liu D.Y."/>
            <person name="Cavanagh H."/>
            <person name="Bos A."/>
            <person name="Gray C.A."/>
            <person name="Murphy B.T."/>
            <person name="Linington R.G."/>
            <person name="Eustaquio A.S."/>
        </authorList>
    </citation>
    <scope>NUCLEOTIDE SEQUENCE [LARGE SCALE GENOMIC DNA]</scope>
    <source>
        <strain evidence="6 7">RL17-350-BIC-E</strain>
    </source>
</reference>
<dbReference type="EMBL" id="JAQQCL010000005">
    <property type="protein sequence ID" value="MFM0716492.1"/>
    <property type="molecule type" value="Genomic_DNA"/>
</dbReference>